<evidence type="ECO:0000256" key="3">
    <source>
        <dbReference type="SAM" id="MobiDB-lite"/>
    </source>
</evidence>
<sequence length="773" mass="89666">MPPPQQTATSKLVKLYELDENQNWIDLCIGHCYYTDSTDDDNNNSDQIRIVSDKDDNDELYCFDVEPSKMYQRQQDKLILFTEDAKDLAISFQDPAKCQEVWDKLIKKGIVFDRPVVLSQHATGSDNTSDDEEYDHDVEFSHNDSSLVDMASYCKLPNLTIQHIADITDILQIANPMEKEFYAKWILQSNYFQQIIETFNNLEDLEAHSDLHQLYYLMLEILFLDEDTLLEHIIQEFTFPSLLGILEYYPKNPNCRYTHRETIQNAGSAQSRLQELSANSQLTKEINDVFRLRYLITVLSNQESGPDVEQFITSVTELIKRKNKRILLLVQHDESLVNDVVRAITDGDLSRKKEGFGFIYGLFDMGKTLDITDRQEFYKAFAHNGLIDILRSIFATEAEDMKRKSLIMLDTLVQIDPATVRTQIVEQFHQENGKTFMDFLIEGANSDFELRDSIFNSIRLLTEVNMNSSDQEEFLTMMYGDYMKQLYKLMVTMKSDDFKVNDVGCFVFSRDQADLTIKLMDLLIILLKIHGFRLKYFLLTNDLFPKIMLLCRANHLSLQLCPVRFLRICFDLRDEFFYTHFLKNEVFEPIVGIAAQNSAKDNLVSSACLAMFESIRKANNKQILQHLLTNFRPSLESFRIEQTTVGDKLAQQLSTLTADAPKEEEKAAAGPVSVTVESPTPATAWSSMDQVEEDYFNTSDEDEEEEEEQRQETSDKEEEELVLPRKRKQDDEDEDEDDAFARSAMRRKIENMKRKFEGQQQPESNKKLKSNNL</sequence>
<dbReference type="InterPro" id="IPR016024">
    <property type="entry name" value="ARM-type_fold"/>
</dbReference>
<evidence type="ECO:0000256" key="2">
    <source>
        <dbReference type="ARBA" id="ARBA00023242"/>
    </source>
</evidence>
<evidence type="ECO:0000259" key="5">
    <source>
        <dbReference type="Pfam" id="PF22972"/>
    </source>
</evidence>
<dbReference type="InterPro" id="IPR011993">
    <property type="entry name" value="PH-like_dom_sf"/>
</dbReference>
<comment type="subcellular location">
    <subcellularLocation>
        <location evidence="1">Nucleus</location>
    </subcellularLocation>
</comment>
<gene>
    <name evidence="6" type="primary">SMEK2</name>
    <name evidence="6" type="ORF">CU097_013987</name>
</gene>
<protein>
    <submittedName>
        <fullName evidence="6">SMEK 2, suppressor of mek1 (Dictyostelium)</fullName>
    </submittedName>
</protein>
<dbReference type="GO" id="GO:0030289">
    <property type="term" value="C:protein phosphatase 4 complex"/>
    <property type="evidence" value="ECO:0007669"/>
    <property type="project" value="TreeGrafter"/>
</dbReference>
<reference evidence="6 7" key="1">
    <citation type="journal article" date="2018" name="G3 (Bethesda)">
        <title>Phylogenetic and Phylogenomic Definition of Rhizopus Species.</title>
        <authorList>
            <person name="Gryganskyi A.P."/>
            <person name="Golan J."/>
            <person name="Dolatabadi S."/>
            <person name="Mondo S."/>
            <person name="Robb S."/>
            <person name="Idnurm A."/>
            <person name="Muszewska A."/>
            <person name="Steczkiewicz K."/>
            <person name="Masonjones S."/>
            <person name="Liao H.L."/>
            <person name="Gajdeczka M.T."/>
            <person name="Anike F."/>
            <person name="Vuek A."/>
            <person name="Anishchenko I.M."/>
            <person name="Voigt K."/>
            <person name="de Hoog G.S."/>
            <person name="Smith M.E."/>
            <person name="Heitman J."/>
            <person name="Vilgalys R."/>
            <person name="Stajich J.E."/>
        </authorList>
    </citation>
    <scope>NUCLEOTIDE SEQUENCE [LARGE SCALE GENOMIC DNA]</scope>
    <source>
        <strain evidence="6 7">CBS 357.93</strain>
    </source>
</reference>
<feature type="region of interest" description="Disordered" evidence="3">
    <location>
        <begin position="657"/>
        <end position="773"/>
    </location>
</feature>
<dbReference type="InterPro" id="IPR051137">
    <property type="entry name" value="PP4R3-like"/>
</dbReference>
<dbReference type="InterPro" id="IPR055236">
    <property type="entry name" value="EVH1_PP4R3"/>
</dbReference>
<feature type="domain" description="PP4R3 EVH1-like" evidence="5">
    <location>
        <begin position="11"/>
        <end position="102"/>
    </location>
</feature>
<name>A0A367JYZ8_RHIAZ</name>
<feature type="domain" description="Serine/threonine-protein phosphatase 4 regulatory subunit 3-like central" evidence="4">
    <location>
        <begin position="167"/>
        <end position="643"/>
    </location>
</feature>
<keyword evidence="2" id="KW-0539">Nucleus</keyword>
<dbReference type="SUPFAM" id="SSF48371">
    <property type="entry name" value="ARM repeat"/>
    <property type="match status" value="1"/>
</dbReference>
<dbReference type="PANTHER" id="PTHR23318:SF0">
    <property type="entry name" value="SERINE_THREONINE-PROTEIN PHOSPHATASE 4 REGULATORY SUBUNIT 3"/>
    <property type="match status" value="1"/>
</dbReference>
<evidence type="ECO:0000313" key="7">
    <source>
        <dbReference type="Proteomes" id="UP000252139"/>
    </source>
</evidence>
<feature type="compositionally biased region" description="Acidic residues" evidence="3">
    <location>
        <begin position="690"/>
        <end position="721"/>
    </location>
</feature>
<dbReference type="OrthoDB" id="27483at2759"/>
<dbReference type="STRING" id="86630.A0A367JYZ8"/>
<evidence type="ECO:0000259" key="4">
    <source>
        <dbReference type="Pfam" id="PF04802"/>
    </source>
</evidence>
<dbReference type="Pfam" id="PF04802">
    <property type="entry name" value="PP4R3"/>
    <property type="match status" value="1"/>
</dbReference>
<dbReference type="GO" id="GO:0005654">
    <property type="term" value="C:nucleoplasm"/>
    <property type="evidence" value="ECO:0007669"/>
    <property type="project" value="TreeGrafter"/>
</dbReference>
<dbReference type="Proteomes" id="UP000252139">
    <property type="component" value="Unassembled WGS sequence"/>
</dbReference>
<keyword evidence="7" id="KW-1185">Reference proteome</keyword>
<dbReference type="InterPro" id="IPR006887">
    <property type="entry name" value="P4R3-like_central_dom"/>
</dbReference>
<evidence type="ECO:0000256" key="1">
    <source>
        <dbReference type="ARBA" id="ARBA00004123"/>
    </source>
</evidence>
<dbReference type="GO" id="GO:0006974">
    <property type="term" value="P:DNA damage response"/>
    <property type="evidence" value="ECO:0007669"/>
    <property type="project" value="TreeGrafter"/>
</dbReference>
<dbReference type="PANTHER" id="PTHR23318">
    <property type="entry name" value="ATP SYNTHASE GAMMA-RELATED"/>
    <property type="match status" value="1"/>
</dbReference>
<accession>A0A367JYZ8</accession>
<dbReference type="Pfam" id="PF22972">
    <property type="entry name" value="EVH1_PP4R3"/>
    <property type="match status" value="1"/>
</dbReference>
<comment type="caution">
    <text evidence="6">The sequence shown here is derived from an EMBL/GenBank/DDBJ whole genome shotgun (WGS) entry which is preliminary data.</text>
</comment>
<organism evidence="6 7">
    <name type="scientific">Rhizopus azygosporus</name>
    <name type="common">Rhizopus microsporus var. azygosporus</name>
    <dbReference type="NCBI Taxonomy" id="86630"/>
    <lineage>
        <taxon>Eukaryota</taxon>
        <taxon>Fungi</taxon>
        <taxon>Fungi incertae sedis</taxon>
        <taxon>Mucoromycota</taxon>
        <taxon>Mucoromycotina</taxon>
        <taxon>Mucoromycetes</taxon>
        <taxon>Mucorales</taxon>
        <taxon>Mucorineae</taxon>
        <taxon>Rhizopodaceae</taxon>
        <taxon>Rhizopus</taxon>
    </lineage>
</organism>
<proteinExistence type="predicted"/>
<feature type="compositionally biased region" description="Basic and acidic residues" evidence="3">
    <location>
        <begin position="747"/>
        <end position="757"/>
    </location>
</feature>
<dbReference type="AlphaFoldDB" id="A0A367JYZ8"/>
<dbReference type="EMBL" id="PJQL01000499">
    <property type="protein sequence ID" value="RCH95127.1"/>
    <property type="molecule type" value="Genomic_DNA"/>
</dbReference>
<evidence type="ECO:0000313" key="6">
    <source>
        <dbReference type="EMBL" id="RCH95127.1"/>
    </source>
</evidence>
<feature type="compositionally biased region" description="Polar residues" evidence="3">
    <location>
        <begin position="675"/>
        <end position="689"/>
    </location>
</feature>
<dbReference type="GO" id="GO:0072542">
    <property type="term" value="F:protein phosphatase activator activity"/>
    <property type="evidence" value="ECO:0007669"/>
    <property type="project" value="TreeGrafter"/>
</dbReference>
<dbReference type="Gene3D" id="2.30.29.30">
    <property type="entry name" value="Pleckstrin-homology domain (PH domain)/Phosphotyrosine-binding domain (PTB)"/>
    <property type="match status" value="1"/>
</dbReference>